<dbReference type="InterPro" id="IPR013783">
    <property type="entry name" value="Ig-like_fold"/>
</dbReference>
<dbReference type="WBParaSite" id="mrna-Wban_02347">
    <property type="protein sequence ID" value="mrna-Wban_02347"/>
    <property type="gene ID" value="Wban_02347"/>
</dbReference>
<dbReference type="Proteomes" id="UP000093561">
    <property type="component" value="Unassembled WGS sequence"/>
</dbReference>
<reference evidence="5" key="2">
    <citation type="journal article" date="2016" name="Mol. Ecol.">
        <title>Population genomics of the filarial nematode parasite Wuchereria bancrofti from mosquitoes.</title>
        <authorList>
            <person name="Small S.T."/>
            <person name="Reimer L.J."/>
            <person name="Tisch D.J."/>
            <person name="King C.L."/>
            <person name="Christensen B.M."/>
            <person name="Siba P.M."/>
            <person name="Kazura J.W."/>
            <person name="Serre D."/>
            <person name="Zimmerman P.A."/>
        </authorList>
    </citation>
    <scope>NUCLEOTIDE SEQUENCE</scope>
    <source>
        <strain evidence="5">pt0022</strain>
    </source>
</reference>
<evidence type="ECO:0000256" key="4">
    <source>
        <dbReference type="SAM" id="MobiDB-lite"/>
    </source>
</evidence>
<evidence type="ECO:0000256" key="3">
    <source>
        <dbReference type="PROSITE-ProRule" id="PRU00087"/>
    </source>
</evidence>
<dbReference type="SMART" id="SM00557">
    <property type="entry name" value="IG_FLMN"/>
    <property type="match status" value="1"/>
</dbReference>
<evidence type="ECO:0000256" key="2">
    <source>
        <dbReference type="ARBA" id="ARBA00022737"/>
    </source>
</evidence>
<sequence>MSEERHYLSQLYVVPAVDAVDAGKGQLEISINQGKVPNNVQMQGAGRCLVTFIPQYPGKYVIDVTFNGEQVQGCPIRVDILPKQVGQSVSTSIISQQTATITSSSPVQKPAACGLSMEDGAESSGSSAFLKHTREKSRDRSTLPEQPKSPDLLRKAEPKTAPLITENRYRLRKIDDYDPLAREKERETDQTSSSLIDKKDDRLGYMVAQYGNGTVAGANVTSGQTVSSRTFTDDGRGIVTSTYTAETRYNNVSPARTYEYAKGTMTNLPHDERTATPTMYTEVRAFEIPKSKELTSSVPSDPSDLRAGSHSYLSFLEDSRIPSSRIIDYDTKDRVKSFSQLESGSSFITDSRSYDPKFSSEYHDLDSSSYSVRQYGTGSVESTDQRQTQLQYFGEESMKSDGTKISKNDIDLIKTTSESYSSSMHDAIPSGGYLRNKYDLDQLCSNGYLKHEDELLGTVKGPSFEAPVIASYGRLISDNTTDRQQKASQKIFTPSATVLERSEEMERLPQSWESIEKVDANTACYLKKSVKGGKAEMGENHQHTGAGEQSYRNINAGKDGERCFDLSRPVEESFQTLSRQICYRCNIQWRTRCPIRVDILPKQVGQSVSTSIISQQTATITSSSPVQKLTSCGLSMEDGAESSGSSAFLKHTREKSLDRSSLLEHPKSPDLLRKAEYKTAPLITENQHRLRKIDDYDPLAREKERETDQTSSSLIDKKDDRLGYMVAQYGNGTVAGANVTSGQTVSSRTFTDDGRGIVTSTYTAETRYNNVSPARTYEYAKGTMTNLPHDERTATPTMYTEVRAFEIPKSKELTSSVPSDPSDLRADSHIVSRIRTTIDFATLQILKSTSL</sequence>
<reference evidence="5" key="1">
    <citation type="submission" date="2015-03" db="EMBL/GenBank/DDBJ databases">
        <title>Wuchereria bancrofti Genome Sequencing Papua New Guinea Strain.</title>
        <authorList>
            <person name="Small S.T."/>
            <person name="Serre D."/>
            <person name="Zimmerman P.A."/>
        </authorList>
    </citation>
    <scope>NUCLEOTIDE SEQUENCE [LARGE SCALE GENOMIC DNA]</scope>
    <source>
        <strain evidence="5">pt0022</strain>
    </source>
</reference>
<comment type="similarity">
    <text evidence="1">Belongs to the filamin family.</text>
</comment>
<dbReference type="SUPFAM" id="SSF81296">
    <property type="entry name" value="E set domains"/>
    <property type="match status" value="1"/>
</dbReference>
<feature type="repeat" description="Filamin" evidence="3">
    <location>
        <begin position="17"/>
        <end position="80"/>
    </location>
</feature>
<name>A0AAF5PLA7_WUCBA</name>
<keyword evidence="2" id="KW-0677">Repeat</keyword>
<dbReference type="PANTHER" id="PTHR38537:SF13">
    <property type="entry name" value="JITTERBUG, ISOFORM N"/>
    <property type="match status" value="1"/>
</dbReference>
<reference evidence="6" key="3">
    <citation type="submission" date="2024-02" db="UniProtKB">
        <authorList>
            <consortium name="WormBaseParasite"/>
        </authorList>
    </citation>
    <scope>IDENTIFICATION</scope>
    <source>
        <strain evidence="6">pt0022</strain>
    </source>
</reference>
<evidence type="ECO:0000313" key="5">
    <source>
        <dbReference type="Proteomes" id="UP000093561"/>
    </source>
</evidence>
<dbReference type="PROSITE" id="PS50194">
    <property type="entry name" value="FILAMIN_REPEAT"/>
    <property type="match status" value="1"/>
</dbReference>
<dbReference type="InterPro" id="IPR017868">
    <property type="entry name" value="Filamin/ABP280_repeat-like"/>
</dbReference>
<feature type="region of interest" description="Disordered" evidence="4">
    <location>
        <begin position="98"/>
        <end position="164"/>
    </location>
</feature>
<dbReference type="InterPro" id="IPR044801">
    <property type="entry name" value="Filamin"/>
</dbReference>
<dbReference type="AlphaFoldDB" id="A0AAF5PLA7"/>
<dbReference type="InterPro" id="IPR001298">
    <property type="entry name" value="Filamin/ABP280_rpt"/>
</dbReference>
<dbReference type="Pfam" id="PF00630">
    <property type="entry name" value="Filamin"/>
    <property type="match status" value="1"/>
</dbReference>
<proteinExistence type="inferred from homology"/>
<feature type="region of interest" description="Disordered" evidence="4">
    <location>
        <begin position="694"/>
        <end position="716"/>
    </location>
</feature>
<evidence type="ECO:0008006" key="7">
    <source>
        <dbReference type="Google" id="ProtNLM"/>
    </source>
</evidence>
<evidence type="ECO:0000313" key="6">
    <source>
        <dbReference type="WBParaSite" id="mrna-Wban_02347"/>
    </source>
</evidence>
<organism evidence="5 6">
    <name type="scientific">Wuchereria bancrofti</name>
    <dbReference type="NCBI Taxonomy" id="6293"/>
    <lineage>
        <taxon>Eukaryota</taxon>
        <taxon>Metazoa</taxon>
        <taxon>Ecdysozoa</taxon>
        <taxon>Nematoda</taxon>
        <taxon>Chromadorea</taxon>
        <taxon>Rhabditida</taxon>
        <taxon>Spirurina</taxon>
        <taxon>Spiruromorpha</taxon>
        <taxon>Filarioidea</taxon>
        <taxon>Onchocercidae</taxon>
        <taxon>Wuchereria</taxon>
    </lineage>
</organism>
<accession>A0AAF5PLA7</accession>
<dbReference type="GO" id="GO:0051015">
    <property type="term" value="F:actin filament binding"/>
    <property type="evidence" value="ECO:0007669"/>
    <property type="project" value="InterPro"/>
</dbReference>
<dbReference type="Gene3D" id="2.60.40.10">
    <property type="entry name" value="Immunoglobulins"/>
    <property type="match status" value="1"/>
</dbReference>
<dbReference type="PANTHER" id="PTHR38537">
    <property type="entry name" value="JITTERBUG, ISOFORM N"/>
    <property type="match status" value="1"/>
</dbReference>
<feature type="compositionally biased region" description="Basic and acidic residues" evidence="4">
    <location>
        <begin position="694"/>
        <end position="708"/>
    </location>
</feature>
<dbReference type="InterPro" id="IPR014756">
    <property type="entry name" value="Ig_E-set"/>
</dbReference>
<protein>
    <recommendedName>
        <fullName evidence="7">Filamin/ABP280 repeat family protein</fullName>
    </recommendedName>
</protein>
<evidence type="ECO:0000256" key="1">
    <source>
        <dbReference type="ARBA" id="ARBA00009238"/>
    </source>
</evidence>
<dbReference type="GO" id="GO:0030036">
    <property type="term" value="P:actin cytoskeleton organization"/>
    <property type="evidence" value="ECO:0007669"/>
    <property type="project" value="InterPro"/>
</dbReference>